<evidence type="ECO:0008006" key="7">
    <source>
        <dbReference type="Google" id="ProtNLM"/>
    </source>
</evidence>
<dbReference type="SUPFAM" id="SSF53474">
    <property type="entry name" value="alpha/beta-Hydrolases"/>
    <property type="match status" value="1"/>
</dbReference>
<dbReference type="PANTHER" id="PTHR10039:SF5">
    <property type="entry name" value="NACHT DOMAIN-CONTAINING PROTEIN"/>
    <property type="match status" value="1"/>
</dbReference>
<dbReference type="Gene3D" id="3.40.50.1820">
    <property type="entry name" value="alpha/beta hydrolase"/>
    <property type="match status" value="1"/>
</dbReference>
<feature type="domain" description="Nephrocystin 3-like N-terminal" evidence="4">
    <location>
        <begin position="426"/>
        <end position="598"/>
    </location>
</feature>
<evidence type="ECO:0000313" key="5">
    <source>
        <dbReference type="EMBL" id="TRX88913.1"/>
    </source>
</evidence>
<protein>
    <recommendedName>
        <fullName evidence="7">NACHT domain-containing protein</fullName>
    </recommendedName>
</protein>
<evidence type="ECO:0000259" key="3">
    <source>
        <dbReference type="Pfam" id="PF05057"/>
    </source>
</evidence>
<dbReference type="Pfam" id="PF24883">
    <property type="entry name" value="NPHP3_N"/>
    <property type="match status" value="1"/>
</dbReference>
<comment type="caution">
    <text evidence="5">The sequence shown here is derived from an EMBL/GenBank/DDBJ whole genome shotgun (WGS) entry which is preliminary data.</text>
</comment>
<evidence type="ECO:0000256" key="2">
    <source>
        <dbReference type="ARBA" id="ARBA00022737"/>
    </source>
</evidence>
<proteinExistence type="inferred from homology"/>
<organism evidence="5 6">
    <name type="scientific">Xylaria flabelliformis</name>
    <dbReference type="NCBI Taxonomy" id="2512241"/>
    <lineage>
        <taxon>Eukaryota</taxon>
        <taxon>Fungi</taxon>
        <taxon>Dikarya</taxon>
        <taxon>Ascomycota</taxon>
        <taxon>Pezizomycotina</taxon>
        <taxon>Sordariomycetes</taxon>
        <taxon>Xylariomycetidae</taxon>
        <taxon>Xylariales</taxon>
        <taxon>Xylariaceae</taxon>
        <taxon>Xylaria</taxon>
    </lineage>
</organism>
<dbReference type="InterPro" id="IPR056884">
    <property type="entry name" value="NPHP3-like_N"/>
</dbReference>
<accession>A0A553HLT3</accession>
<feature type="domain" description="DUF676" evidence="3">
    <location>
        <begin position="70"/>
        <end position="240"/>
    </location>
</feature>
<gene>
    <name evidence="5" type="ORF">FHL15_010141</name>
</gene>
<dbReference type="PANTHER" id="PTHR10039">
    <property type="entry name" value="AMELOGENIN"/>
    <property type="match status" value="1"/>
</dbReference>
<dbReference type="InterPro" id="IPR029058">
    <property type="entry name" value="AB_hydrolase_fold"/>
</dbReference>
<keyword evidence="2" id="KW-0677">Repeat</keyword>
<reference evidence="6" key="1">
    <citation type="submission" date="2019-06" db="EMBL/GenBank/DDBJ databases">
        <title>Draft genome sequence of the griseofulvin-producing fungus Xylaria cubensis strain G536.</title>
        <authorList>
            <person name="Mead M.E."/>
            <person name="Raja H.A."/>
            <person name="Steenwyk J.L."/>
            <person name="Knowles S.L."/>
            <person name="Oberlies N.H."/>
            <person name="Rokas A."/>
        </authorList>
    </citation>
    <scope>NUCLEOTIDE SEQUENCE [LARGE SCALE GENOMIC DNA]</scope>
    <source>
        <strain evidence="6">G536</strain>
    </source>
</reference>
<keyword evidence="6" id="KW-1185">Reference proteome</keyword>
<sequence length="1273" mass="143401">MELQGAPKYGLKQRIRRPLKKLFRMSEEQSNAERSSPIIQSSASDVQVTQPFPVGIKEWVKCDTADVDICFVHGLTGNRDSTWTAKGQIDPWPKTLLASELSSSTARIFTYGYDAYTIRTGATAKTRMTDHAIDFLQKVTANRAQNSALDRPLIIIAHSLGGLVSKQAILKSQNSAEPHLRNLYNMTEGIMFLGTPHTGAWMARWAKITVDVFGILKSTNSSLLDTLQTRNELLLSLNQDFLTLLRTLREGPEHGKKINVICFFEAYGYPGIGQIVPKESATFAFDLPISINANHSEMVKFGTTNDDGYQSVVAELASKVTSLSTSTSCTTSQNRVEVILQLFDLPNTEDIQEAMRFCLKTLDLEEDASLLQTIWAATGKDALNEREIIGQRVKAVYRGAAERCRLSLTFKDMMVREEFVANPQNETCRWIYHDRQYKEWITNRKPLLWIKAGNPGSGKSILMKSLYKQRKQDLKGSQTVLLRFFFNARGSDMEKSREALYKTLLLSLIQESRLMLCEVLALYLEKETRGNIVQWQTPELVDVFHDKIEHFRTSDIEILIDALDECSEAEVLRVVRRFEESIQVPRNHTTLRVCWSSRFYPHISLRAVQGTELVVNNNNSGDIRQYVQSILPIDSHKPLRSVSEDIIARAQGNFLWASLVSDKLIKAFHTGKGVNELKDTLRNTPDGLDNYFLEVFKAPSFTEEQRHDLQRIALFVLGASRSLSVEELHTALILENPSPNLLLGDITFQSEDIERFKKHLTHVSGGLIEVANIKKLLHQTIPPDHPSYQSSNHSSGQIDERPASTVELMARESSSFCSFPIIKSTSRSDNALGELDGYESSSLNLSCVAEIGSRSNRALEELDDWESPSPVSWPDDETRSELDIASGNELGELSDVPDTRVQVIHESVREFFLGKGLPILQASSRERYLISCDCGITRAGFNGLSKIATESDTTKHFQDDEYLSINNEALNFLIAQRSWYPPWIPFLENYIMEHVFAHLDRVRLATVSESAMNTLLPPATIRQQAFYTYLRVSCFEVIRYCSLKVSREQQLRVISRHADAFEFDDDFFHDLIDLPKRLMAGLEFLRRRKIYLSGDISSTNPHSESQHRFFAIFLASFQHPFANFPLSEVLSPILDNNVPSITPGTLSLRGGSESSRPLFGISFLVPASVAPQLMLPGRLSGPDLRTADMESEDGVEAVNINNWQVVSVADPNLQSLLPKYEGPSSAARLTSFILTCRLFHWASTEDAPSGESENSFVFIQEGQCALSWEQVKL</sequence>
<dbReference type="EMBL" id="VFLP01000077">
    <property type="protein sequence ID" value="TRX88913.1"/>
    <property type="molecule type" value="Genomic_DNA"/>
</dbReference>
<name>A0A553HLT3_9PEZI</name>
<dbReference type="SUPFAM" id="SSF52540">
    <property type="entry name" value="P-loop containing nucleoside triphosphate hydrolases"/>
    <property type="match status" value="1"/>
</dbReference>
<evidence type="ECO:0000313" key="6">
    <source>
        <dbReference type="Proteomes" id="UP000319160"/>
    </source>
</evidence>
<dbReference type="AlphaFoldDB" id="A0A553HLT3"/>
<dbReference type="InterPro" id="IPR007751">
    <property type="entry name" value="DUF676_lipase-like"/>
</dbReference>
<evidence type="ECO:0000259" key="4">
    <source>
        <dbReference type="Pfam" id="PF24883"/>
    </source>
</evidence>
<dbReference type="Proteomes" id="UP000319160">
    <property type="component" value="Unassembled WGS sequence"/>
</dbReference>
<dbReference type="InterPro" id="IPR027417">
    <property type="entry name" value="P-loop_NTPase"/>
</dbReference>
<dbReference type="Gene3D" id="3.40.50.300">
    <property type="entry name" value="P-loop containing nucleotide triphosphate hydrolases"/>
    <property type="match status" value="1"/>
</dbReference>
<dbReference type="Pfam" id="PF05057">
    <property type="entry name" value="DUF676"/>
    <property type="match status" value="1"/>
</dbReference>
<evidence type="ECO:0000256" key="1">
    <source>
        <dbReference type="ARBA" id="ARBA00007920"/>
    </source>
</evidence>
<comment type="similarity">
    <text evidence="1">Belongs to the putative lipase ROG1 family.</text>
</comment>
<dbReference type="OrthoDB" id="7464126at2759"/>